<dbReference type="SMART" id="SM01114">
    <property type="entry name" value="CXC"/>
    <property type="match status" value="2"/>
</dbReference>
<feature type="region of interest" description="Disordered" evidence="4">
    <location>
        <begin position="683"/>
        <end position="738"/>
    </location>
</feature>
<sequence>MSIYRLDYTADSLDDNTPLPELSFEDLLEPTEDKSPQHMDIDALDSEDEDASGHDMANDSLHTPQFKKSTIQILENKRLSTSGVAPVLKTHAIKVVTSGTGLSSLGGTGTLTTPVKPQITDVKILNKLKPISTSSSSSITSNVKIVTTATPGGVTKTLNNLTQIKTPDGRILYVQKSTPGTSTPAKAATVAASPTSGIRRLVAPPNIQKAMLSKNVTIAGAGLVKAAVPVKTGATSSVPITLKGITPLVAGGGVGGKPAPTTSPTSNAVAAAPSTKIHVVRTADGKIIKINQTSSPVLLNAKPPVAGVTPSTTSVAISPTKGSVVLGKSVGQVEFKTGTPAATPVKQATATTGTVSSATSPGTSGKMLVQSGGKQILVSSKNIIKLSPKPGATSSITNTPGGQGVSTSGLHAVQLSGKGGVQYVRVLTSNKGAAGTTAAGTSVTTTSAAGTSASASTAAVPVPRALPGHRITVVRSQAGVVTATSPSTSKATTAASAVSAAPAQRANHAVSSNSNKIIMRSLGSIVPLPSMQTLVSKRALGASTNAATKSASSSSGASGQQESSRKHRLTDLNMQLKNLAASSGDASDSSDPGPEAKKPRFVIMQQGSQQQRSLTPSSNTSPNAPKKIYNFMKTTGTNGVKYMICNSGVPQASTSSMRRGYTGYVDNKLRRPLSIASQQARFKQMTPQQQAKHLQLQAQAKQRIRQQQLQSAGGPGKGNTLPTLPTLPTKPPQVTKAAASGKPLFDILKPPSTGAGSGAAADALAGMTSRRKHCNCSKSQCLKLYCDCFANGEFCQDCTCKDCFNNLDYEVERERAIRSCLDRNPSAFKPKITAPNSGDMRLHNKGCNCKRSGCLKNYCECYEAKIPCTSICKCVGCRNMEDRPDVDMDSLDGLYGAKSTRRVPDESDKHTLKNRSKMYLTDDVIEATIMCMISRIVMHEKQGMPVEDTEREVMEELGESLNQIILFAREKSDTTAYVDESNAAS</sequence>
<evidence type="ECO:0000256" key="4">
    <source>
        <dbReference type="SAM" id="MobiDB-lite"/>
    </source>
</evidence>
<evidence type="ECO:0000256" key="2">
    <source>
        <dbReference type="ARBA" id="ARBA00007267"/>
    </source>
</evidence>
<feature type="compositionally biased region" description="Polar residues" evidence="4">
    <location>
        <begin position="605"/>
        <end position="623"/>
    </location>
</feature>
<dbReference type="RefSeq" id="XP_070140824.1">
    <property type="nucleotide sequence ID" value="XM_070284723.1"/>
</dbReference>
<dbReference type="PROSITE" id="PS51634">
    <property type="entry name" value="CRC"/>
    <property type="match status" value="1"/>
</dbReference>
<gene>
    <name evidence="7" type="primary">mip120</name>
</gene>
<dbReference type="Pfam" id="PF03638">
    <property type="entry name" value="TCR"/>
    <property type="match status" value="2"/>
</dbReference>
<name>A0ABM4GDN0_DROKI</name>
<feature type="compositionally biased region" description="Low complexity" evidence="4">
    <location>
        <begin position="688"/>
        <end position="710"/>
    </location>
</feature>
<evidence type="ECO:0000313" key="7">
    <source>
        <dbReference type="RefSeq" id="XP_070140824.1"/>
    </source>
</evidence>
<dbReference type="Proteomes" id="UP001652661">
    <property type="component" value="Chromosome 2R"/>
</dbReference>
<dbReference type="PANTHER" id="PTHR12446:SF34">
    <property type="entry name" value="PROTEIN LIN-54 HOMOLOG"/>
    <property type="match status" value="1"/>
</dbReference>
<dbReference type="InterPro" id="IPR005172">
    <property type="entry name" value="CRC"/>
</dbReference>
<comment type="similarity">
    <text evidence="2">Belongs to the lin-54 family.</text>
</comment>
<proteinExistence type="inferred from homology"/>
<reference evidence="7" key="2">
    <citation type="submission" date="2025-08" db="UniProtKB">
        <authorList>
            <consortium name="RefSeq"/>
        </authorList>
    </citation>
    <scope>IDENTIFICATION</scope>
    <source>
        <strain evidence="7">14028-0561.14</strain>
        <tissue evidence="7">Whole fly</tissue>
    </source>
</reference>
<feature type="compositionally biased region" description="Low complexity" evidence="4">
    <location>
        <begin position="718"/>
        <end position="727"/>
    </location>
</feature>
<feature type="domain" description="CRC" evidence="5">
    <location>
        <begin position="770"/>
        <end position="882"/>
    </location>
</feature>
<evidence type="ECO:0000256" key="1">
    <source>
        <dbReference type="ARBA" id="ARBA00004123"/>
    </source>
</evidence>
<keyword evidence="3" id="KW-0539">Nucleus</keyword>
<protein>
    <submittedName>
        <fullName evidence="7">Protein lin-54 homolog isoform X1</fullName>
    </submittedName>
</protein>
<dbReference type="InterPro" id="IPR028307">
    <property type="entry name" value="Lin-54_fam"/>
</dbReference>
<evidence type="ECO:0000313" key="6">
    <source>
        <dbReference type="Proteomes" id="UP001652661"/>
    </source>
</evidence>
<comment type="subcellular location">
    <subcellularLocation>
        <location evidence="1">Nucleus</location>
    </subcellularLocation>
</comment>
<keyword evidence="6" id="KW-1185">Reference proteome</keyword>
<evidence type="ECO:0000259" key="5">
    <source>
        <dbReference type="PROSITE" id="PS51634"/>
    </source>
</evidence>
<organism evidence="6 7">
    <name type="scientific">Drosophila kikkawai</name>
    <name type="common">Fruit fly</name>
    <dbReference type="NCBI Taxonomy" id="30033"/>
    <lineage>
        <taxon>Eukaryota</taxon>
        <taxon>Metazoa</taxon>
        <taxon>Ecdysozoa</taxon>
        <taxon>Arthropoda</taxon>
        <taxon>Hexapoda</taxon>
        <taxon>Insecta</taxon>
        <taxon>Pterygota</taxon>
        <taxon>Neoptera</taxon>
        <taxon>Endopterygota</taxon>
        <taxon>Diptera</taxon>
        <taxon>Brachycera</taxon>
        <taxon>Muscomorpha</taxon>
        <taxon>Ephydroidea</taxon>
        <taxon>Drosophilidae</taxon>
        <taxon>Drosophila</taxon>
        <taxon>Sophophora</taxon>
    </lineage>
</organism>
<dbReference type="InterPro" id="IPR033467">
    <property type="entry name" value="Tesmin/TSO1-like_CXC"/>
</dbReference>
<dbReference type="GeneID" id="108070830"/>
<dbReference type="PANTHER" id="PTHR12446">
    <property type="entry name" value="TESMIN/TSO1-RELATED"/>
    <property type="match status" value="1"/>
</dbReference>
<accession>A0ABM4GDN0</accession>
<evidence type="ECO:0000256" key="3">
    <source>
        <dbReference type="ARBA" id="ARBA00023242"/>
    </source>
</evidence>
<feature type="region of interest" description="Disordered" evidence="4">
    <location>
        <begin position="545"/>
        <end position="567"/>
    </location>
</feature>
<feature type="region of interest" description="Disordered" evidence="4">
    <location>
        <begin position="605"/>
        <end position="628"/>
    </location>
</feature>
<feature type="compositionally biased region" description="Low complexity" evidence="4">
    <location>
        <begin position="545"/>
        <end position="562"/>
    </location>
</feature>
<reference evidence="6" key="1">
    <citation type="submission" date="2025-05" db="UniProtKB">
        <authorList>
            <consortium name="RefSeq"/>
        </authorList>
    </citation>
    <scope>NUCLEOTIDE SEQUENCE [LARGE SCALE GENOMIC DNA]</scope>
    <source>
        <strain evidence="6">14028-0561.14</strain>
    </source>
</reference>